<evidence type="ECO:0000313" key="3">
    <source>
        <dbReference type="EMBL" id="KAL3520220.1"/>
    </source>
</evidence>
<comment type="caution">
    <text evidence="3">The sequence shown here is derived from an EMBL/GenBank/DDBJ whole genome shotgun (WGS) entry which is preliminary data.</text>
</comment>
<feature type="domain" description="Retrovirus-related Pol polyprotein from transposon TNT 1-94-like beta-barrel" evidence="2">
    <location>
        <begin position="135"/>
        <end position="208"/>
    </location>
</feature>
<gene>
    <name evidence="3" type="ORF">ACH5RR_018369</name>
</gene>
<protein>
    <recommendedName>
        <fullName evidence="2">Retrovirus-related Pol polyprotein from transposon TNT 1-94-like beta-barrel domain-containing protein</fullName>
    </recommendedName>
</protein>
<dbReference type="InterPro" id="IPR054722">
    <property type="entry name" value="PolX-like_BBD"/>
</dbReference>
<proteinExistence type="predicted"/>
<sequence>MMWGVPATPTVDQSSALAARGIQQQGNDNRTKKGRPWCDHCKKSGHSRDNRWKIHGKPTDRKPSKGAQDKECRGNHVSIEGPTSFDSNPFTVEQLEILQKMFSQQNPIQNTIGIGSVAKKGNHSSALTVNSLKLWIVDSGASDHMTGDVSLFHKYTPTQENSTIKTADGTLSQVTGTGSIFISKDLILNSVLYVPNLDCNLLSISKLTRPHNCVAKFSANLCEFQDLISGRTIGNAKEN</sequence>
<dbReference type="EMBL" id="JBJUIK010000008">
    <property type="protein sequence ID" value="KAL3520220.1"/>
    <property type="molecule type" value="Genomic_DNA"/>
</dbReference>
<reference evidence="3 4" key="1">
    <citation type="submission" date="2024-11" db="EMBL/GenBank/DDBJ databases">
        <title>A near-complete genome assembly of Cinchona calisaya.</title>
        <authorList>
            <person name="Lian D.C."/>
            <person name="Zhao X.W."/>
            <person name="Wei L."/>
        </authorList>
    </citation>
    <scope>NUCLEOTIDE SEQUENCE [LARGE SCALE GENOMIC DNA]</scope>
    <source>
        <tissue evidence="3">Nenye</tissue>
    </source>
</reference>
<dbReference type="Proteomes" id="UP001630127">
    <property type="component" value="Unassembled WGS sequence"/>
</dbReference>
<evidence type="ECO:0000313" key="4">
    <source>
        <dbReference type="Proteomes" id="UP001630127"/>
    </source>
</evidence>
<feature type="compositionally biased region" description="Polar residues" evidence="1">
    <location>
        <begin position="10"/>
        <end position="28"/>
    </location>
</feature>
<dbReference type="PANTHER" id="PTHR47592">
    <property type="entry name" value="PBF68 PROTEIN"/>
    <property type="match status" value="1"/>
</dbReference>
<dbReference type="PANTHER" id="PTHR47592:SF27">
    <property type="entry name" value="OS08G0421700 PROTEIN"/>
    <property type="match status" value="1"/>
</dbReference>
<evidence type="ECO:0000259" key="2">
    <source>
        <dbReference type="Pfam" id="PF22936"/>
    </source>
</evidence>
<evidence type="ECO:0000256" key="1">
    <source>
        <dbReference type="SAM" id="MobiDB-lite"/>
    </source>
</evidence>
<name>A0ABD2ZL97_9GENT</name>
<feature type="compositionally biased region" description="Basic and acidic residues" evidence="1">
    <location>
        <begin position="36"/>
        <end position="74"/>
    </location>
</feature>
<dbReference type="Pfam" id="PF22936">
    <property type="entry name" value="Pol_BBD"/>
    <property type="match status" value="1"/>
</dbReference>
<dbReference type="AlphaFoldDB" id="A0ABD2ZL97"/>
<keyword evidence="4" id="KW-1185">Reference proteome</keyword>
<feature type="region of interest" description="Disordered" evidence="1">
    <location>
        <begin position="1"/>
        <end position="87"/>
    </location>
</feature>
<organism evidence="3 4">
    <name type="scientific">Cinchona calisaya</name>
    <dbReference type="NCBI Taxonomy" id="153742"/>
    <lineage>
        <taxon>Eukaryota</taxon>
        <taxon>Viridiplantae</taxon>
        <taxon>Streptophyta</taxon>
        <taxon>Embryophyta</taxon>
        <taxon>Tracheophyta</taxon>
        <taxon>Spermatophyta</taxon>
        <taxon>Magnoliopsida</taxon>
        <taxon>eudicotyledons</taxon>
        <taxon>Gunneridae</taxon>
        <taxon>Pentapetalae</taxon>
        <taxon>asterids</taxon>
        <taxon>lamiids</taxon>
        <taxon>Gentianales</taxon>
        <taxon>Rubiaceae</taxon>
        <taxon>Cinchonoideae</taxon>
        <taxon>Cinchoneae</taxon>
        <taxon>Cinchona</taxon>
    </lineage>
</organism>
<accession>A0ABD2ZL97</accession>